<proteinExistence type="predicted"/>
<feature type="domain" description="HTH cro/C1-type" evidence="2">
    <location>
        <begin position="23"/>
        <end position="77"/>
    </location>
</feature>
<dbReference type="InterPro" id="IPR011051">
    <property type="entry name" value="RmlC_Cupin_sf"/>
</dbReference>
<dbReference type="GO" id="GO:0005829">
    <property type="term" value="C:cytosol"/>
    <property type="evidence" value="ECO:0007669"/>
    <property type="project" value="TreeGrafter"/>
</dbReference>
<dbReference type="Gene3D" id="2.60.120.10">
    <property type="entry name" value="Jelly Rolls"/>
    <property type="match status" value="1"/>
</dbReference>
<organism evidence="3 4">
    <name type="scientific">Modestobacter roseus</name>
    <dbReference type="NCBI Taxonomy" id="1181884"/>
    <lineage>
        <taxon>Bacteria</taxon>
        <taxon>Bacillati</taxon>
        <taxon>Actinomycetota</taxon>
        <taxon>Actinomycetes</taxon>
        <taxon>Geodermatophilales</taxon>
        <taxon>Geodermatophilaceae</taxon>
        <taxon>Modestobacter</taxon>
    </lineage>
</organism>
<dbReference type="RefSeq" id="WP_208104174.1">
    <property type="nucleotide sequence ID" value="NZ_ML762564.1"/>
</dbReference>
<accession>A0A562IXT2</accession>
<keyword evidence="1" id="KW-0238">DNA-binding</keyword>
<evidence type="ECO:0000256" key="1">
    <source>
        <dbReference type="ARBA" id="ARBA00023125"/>
    </source>
</evidence>
<dbReference type="Pfam" id="PF01381">
    <property type="entry name" value="HTH_3"/>
    <property type="match status" value="1"/>
</dbReference>
<dbReference type="PANTHER" id="PTHR46797:SF1">
    <property type="entry name" value="METHYLPHOSPHONATE SYNTHASE"/>
    <property type="match status" value="1"/>
</dbReference>
<dbReference type="InterPro" id="IPR013096">
    <property type="entry name" value="Cupin_2"/>
</dbReference>
<dbReference type="AlphaFoldDB" id="A0A562IXT2"/>
<gene>
    <name evidence="3" type="ORF">JD78_04217</name>
</gene>
<dbReference type="InterPro" id="IPR010982">
    <property type="entry name" value="Lambda_DNA-bd_dom_sf"/>
</dbReference>
<name>A0A562IXT2_9ACTN</name>
<sequence length="200" mass="21057">MPETDPAGELDPDELGSIVGARVRERRRARGLTMVQLADLAGLSQPFLSQVERGRARPSMGSLHRIARALGTTTPALLTGAGQGAPGLVSLVRAGAGTTVAHDGGTTRTLVEGTPALLPLEFRVAHRDFPDYFEHPAAEFLYVVSGRIEVDLAAESVHQLGPADTLYYAGDVPHRFRLLGRSPATVLVVQAAAPEVGPPG</sequence>
<dbReference type="GO" id="GO:0003700">
    <property type="term" value="F:DNA-binding transcription factor activity"/>
    <property type="evidence" value="ECO:0007669"/>
    <property type="project" value="TreeGrafter"/>
</dbReference>
<protein>
    <submittedName>
        <fullName evidence="3">XRE family transcriptional regulator</fullName>
    </submittedName>
</protein>
<dbReference type="Gene3D" id="1.10.260.40">
    <property type="entry name" value="lambda repressor-like DNA-binding domains"/>
    <property type="match status" value="1"/>
</dbReference>
<dbReference type="SUPFAM" id="SSF51182">
    <property type="entry name" value="RmlC-like cupins"/>
    <property type="match status" value="1"/>
</dbReference>
<dbReference type="SUPFAM" id="SSF47413">
    <property type="entry name" value="lambda repressor-like DNA-binding domains"/>
    <property type="match status" value="1"/>
</dbReference>
<keyword evidence="4" id="KW-1185">Reference proteome</keyword>
<evidence type="ECO:0000313" key="3">
    <source>
        <dbReference type="EMBL" id="TWH75653.1"/>
    </source>
</evidence>
<dbReference type="InterPro" id="IPR001387">
    <property type="entry name" value="Cro/C1-type_HTH"/>
</dbReference>
<reference evidence="3 4" key="1">
    <citation type="submission" date="2019-07" db="EMBL/GenBank/DDBJ databases">
        <title>R&amp;d 2014.</title>
        <authorList>
            <person name="Klenk H.-P."/>
        </authorList>
    </citation>
    <scope>NUCLEOTIDE SEQUENCE [LARGE SCALE GENOMIC DNA]</scope>
    <source>
        <strain evidence="3 4">DSM 45764</strain>
    </source>
</reference>
<dbReference type="PANTHER" id="PTHR46797">
    <property type="entry name" value="HTH-TYPE TRANSCRIPTIONAL REGULATOR"/>
    <property type="match status" value="1"/>
</dbReference>
<dbReference type="Proteomes" id="UP000321490">
    <property type="component" value="Unassembled WGS sequence"/>
</dbReference>
<evidence type="ECO:0000313" key="4">
    <source>
        <dbReference type="Proteomes" id="UP000321490"/>
    </source>
</evidence>
<dbReference type="SMART" id="SM00530">
    <property type="entry name" value="HTH_XRE"/>
    <property type="match status" value="1"/>
</dbReference>
<comment type="caution">
    <text evidence="3">The sequence shown here is derived from an EMBL/GenBank/DDBJ whole genome shotgun (WGS) entry which is preliminary data.</text>
</comment>
<dbReference type="Pfam" id="PF07883">
    <property type="entry name" value="Cupin_2"/>
    <property type="match status" value="1"/>
</dbReference>
<dbReference type="CDD" id="cd00093">
    <property type="entry name" value="HTH_XRE"/>
    <property type="match status" value="1"/>
</dbReference>
<dbReference type="PROSITE" id="PS50943">
    <property type="entry name" value="HTH_CROC1"/>
    <property type="match status" value="1"/>
</dbReference>
<dbReference type="EMBL" id="VLKF01000001">
    <property type="protein sequence ID" value="TWH75653.1"/>
    <property type="molecule type" value="Genomic_DNA"/>
</dbReference>
<dbReference type="GO" id="GO:0003677">
    <property type="term" value="F:DNA binding"/>
    <property type="evidence" value="ECO:0007669"/>
    <property type="project" value="UniProtKB-KW"/>
</dbReference>
<dbReference type="InterPro" id="IPR050807">
    <property type="entry name" value="TransReg_Diox_bact_type"/>
</dbReference>
<dbReference type="CDD" id="cd02209">
    <property type="entry name" value="cupin_XRE_C"/>
    <property type="match status" value="1"/>
</dbReference>
<evidence type="ECO:0000259" key="2">
    <source>
        <dbReference type="PROSITE" id="PS50943"/>
    </source>
</evidence>
<dbReference type="InterPro" id="IPR014710">
    <property type="entry name" value="RmlC-like_jellyroll"/>
</dbReference>